<reference evidence="2 3" key="1">
    <citation type="submission" date="2017-04" db="EMBL/GenBank/DDBJ databases">
        <authorList>
            <person name="Afonso C.L."/>
            <person name="Miller P.J."/>
            <person name="Scott M.A."/>
            <person name="Spackman E."/>
            <person name="Goraichik I."/>
            <person name="Dimitrov K.M."/>
            <person name="Suarez D.L."/>
            <person name="Swayne D.E."/>
        </authorList>
    </citation>
    <scope>NUCLEOTIDE SEQUENCE [LARGE SCALE GENOMIC DNA]</scope>
    <source>
        <strain evidence="2 3">KR-140</strain>
    </source>
</reference>
<evidence type="ECO:0000313" key="3">
    <source>
        <dbReference type="Proteomes" id="UP000192582"/>
    </source>
</evidence>
<keyword evidence="3" id="KW-1185">Reference proteome</keyword>
<sequence>MQSIRFLPLRDALAGQPQLHLYHPGNPDHLPPAGLALLKQIALDLPVYVVRLLQHWPHSVLSRVPHTWLREGALIENVMAYAVAFERDGQAHLEVVAVSPLQRPPPSIPKPPRQRRNPEHSTPVPLVRKRKRGKRAKSHR</sequence>
<feature type="compositionally biased region" description="Basic residues" evidence="1">
    <location>
        <begin position="127"/>
        <end position="140"/>
    </location>
</feature>
<evidence type="ECO:0000256" key="1">
    <source>
        <dbReference type="SAM" id="MobiDB-lite"/>
    </source>
</evidence>
<feature type="region of interest" description="Disordered" evidence="1">
    <location>
        <begin position="97"/>
        <end position="140"/>
    </location>
</feature>
<proteinExistence type="predicted"/>
<name>A0A1W1UY51_9DEIO</name>
<dbReference type="STRING" id="695939.SAMN00790413_03589"/>
<organism evidence="2 3">
    <name type="scientific">Deinococcus hopiensis KR-140</name>
    <dbReference type="NCBI Taxonomy" id="695939"/>
    <lineage>
        <taxon>Bacteria</taxon>
        <taxon>Thermotogati</taxon>
        <taxon>Deinococcota</taxon>
        <taxon>Deinococci</taxon>
        <taxon>Deinococcales</taxon>
        <taxon>Deinococcaceae</taxon>
        <taxon>Deinococcus</taxon>
    </lineage>
</organism>
<gene>
    <name evidence="2" type="ORF">SAMN00790413_03589</name>
</gene>
<protein>
    <submittedName>
        <fullName evidence="2">Uncharacterized protein</fullName>
    </submittedName>
</protein>
<dbReference type="Proteomes" id="UP000192582">
    <property type="component" value="Unassembled WGS sequence"/>
</dbReference>
<feature type="compositionally biased region" description="Pro residues" evidence="1">
    <location>
        <begin position="102"/>
        <end position="111"/>
    </location>
</feature>
<dbReference type="RefSeq" id="WP_139806726.1">
    <property type="nucleotide sequence ID" value="NZ_FWWU01000008.1"/>
</dbReference>
<accession>A0A1W1UY51</accession>
<evidence type="ECO:0000313" key="2">
    <source>
        <dbReference type="EMBL" id="SMB85890.1"/>
    </source>
</evidence>
<dbReference type="AlphaFoldDB" id="A0A1W1UY51"/>
<dbReference type="EMBL" id="FWWU01000008">
    <property type="protein sequence ID" value="SMB85890.1"/>
    <property type="molecule type" value="Genomic_DNA"/>
</dbReference>